<dbReference type="PANTHER" id="PTHR42999:SF1">
    <property type="entry name" value="PENTAPEPTIDE REPEAT-CONTAINING PROTEIN"/>
    <property type="match status" value="1"/>
</dbReference>
<reference evidence="2 3" key="1">
    <citation type="submission" date="2016-10" db="EMBL/GenBank/DDBJ databases">
        <authorList>
            <person name="Varghese N."/>
            <person name="Submissions S."/>
        </authorList>
    </citation>
    <scope>NUCLEOTIDE SEQUENCE [LARGE SCALE GENOMIC DNA]</scope>
    <source>
        <strain evidence="2 3">DSM 2260</strain>
    </source>
</reference>
<dbReference type="EMBL" id="BJVY01000016">
    <property type="protein sequence ID" value="GEL71488.1"/>
    <property type="molecule type" value="Genomic_DNA"/>
</dbReference>
<dbReference type="RefSeq" id="WP_090492477.1">
    <property type="nucleotide sequence ID" value="NZ_BJVY01000016.1"/>
</dbReference>
<dbReference type="EMBL" id="FNAJ01000011">
    <property type="protein sequence ID" value="SDE75471.1"/>
    <property type="molecule type" value="Genomic_DNA"/>
</dbReference>
<gene>
    <name evidence="1" type="primary">mcbG</name>
    <name evidence="1" type="ORF">MVI01_32720</name>
    <name evidence="2" type="ORF">SAMN04488504_11151</name>
</gene>
<dbReference type="InterPro" id="IPR052949">
    <property type="entry name" value="PA_immunity-related"/>
</dbReference>
<proteinExistence type="predicted"/>
<evidence type="ECO:0000313" key="1">
    <source>
        <dbReference type="EMBL" id="GEL71488.1"/>
    </source>
</evidence>
<dbReference type="Proteomes" id="UP000198717">
    <property type="component" value="Unassembled WGS sequence"/>
</dbReference>
<dbReference type="Proteomes" id="UP000321224">
    <property type="component" value="Unassembled WGS sequence"/>
</dbReference>
<protein>
    <submittedName>
        <fullName evidence="2">Pentapeptide repeat-containing protein</fullName>
    </submittedName>
</protein>
<organism evidence="1 4">
    <name type="scientific">Myxococcus virescens</name>
    <dbReference type="NCBI Taxonomy" id="83456"/>
    <lineage>
        <taxon>Bacteria</taxon>
        <taxon>Pseudomonadati</taxon>
        <taxon>Myxococcota</taxon>
        <taxon>Myxococcia</taxon>
        <taxon>Myxococcales</taxon>
        <taxon>Cystobacterineae</taxon>
        <taxon>Myxococcaceae</taxon>
        <taxon>Myxococcus</taxon>
    </lineage>
</organism>
<evidence type="ECO:0000313" key="2">
    <source>
        <dbReference type="EMBL" id="SDE75471.1"/>
    </source>
</evidence>
<keyword evidence="3" id="KW-1185">Reference proteome</keyword>
<accession>A0A511HD57</accession>
<sequence>MASQRIHEEDSFENETFTDLNLQETDLGGKEFYRCTFRNCTLQESRWTRTRMESCVFTGCDLTRARFTETSLRDVRFESSKLMGIDWTDVGTFPEVTFDGSNLRYCTFAGLSLRKTAFLRCTALEMNFIDTDLSESDFSDSDITGSNFRGCTLTKADFGTAQGVFIDPARNRVKATRIPVEAAVNFVQTLGLVVSGYGEGPKAKTERKKGRS</sequence>
<dbReference type="Gene3D" id="2.160.20.80">
    <property type="entry name" value="E3 ubiquitin-protein ligase SopA"/>
    <property type="match status" value="1"/>
</dbReference>
<dbReference type="PANTHER" id="PTHR42999">
    <property type="entry name" value="ANTIBIOTIC RESISTANCE PROTEIN MCBG"/>
    <property type="match status" value="1"/>
</dbReference>
<reference evidence="1 4" key="2">
    <citation type="submission" date="2019-07" db="EMBL/GenBank/DDBJ databases">
        <title>Whole genome shotgun sequence of Myxococcus virescens NBRC 100334.</title>
        <authorList>
            <person name="Hosoyama A."/>
            <person name="Uohara A."/>
            <person name="Ohji S."/>
            <person name="Ichikawa N."/>
        </authorList>
    </citation>
    <scope>NUCLEOTIDE SEQUENCE [LARGE SCALE GENOMIC DNA]</scope>
    <source>
        <strain evidence="1 4">NBRC 100334</strain>
    </source>
</reference>
<name>A0A511HD57_9BACT</name>
<evidence type="ECO:0000313" key="3">
    <source>
        <dbReference type="Proteomes" id="UP000198717"/>
    </source>
</evidence>
<dbReference type="AlphaFoldDB" id="A0A511HD57"/>
<dbReference type="Pfam" id="PF13599">
    <property type="entry name" value="Pentapeptide_4"/>
    <property type="match status" value="1"/>
</dbReference>
<dbReference type="InterPro" id="IPR001646">
    <property type="entry name" value="5peptide_repeat"/>
</dbReference>
<evidence type="ECO:0000313" key="4">
    <source>
        <dbReference type="Proteomes" id="UP000321224"/>
    </source>
</evidence>
<dbReference type="Pfam" id="PF00805">
    <property type="entry name" value="Pentapeptide"/>
    <property type="match status" value="1"/>
</dbReference>
<dbReference type="SUPFAM" id="SSF141571">
    <property type="entry name" value="Pentapeptide repeat-like"/>
    <property type="match status" value="1"/>
</dbReference>
<comment type="caution">
    <text evidence="1">The sequence shown here is derived from an EMBL/GenBank/DDBJ whole genome shotgun (WGS) entry which is preliminary data.</text>
</comment>